<protein>
    <submittedName>
        <fullName evidence="2">Uncharacterized protein</fullName>
    </submittedName>
</protein>
<evidence type="ECO:0000313" key="3">
    <source>
        <dbReference type="Proteomes" id="UP001287356"/>
    </source>
</evidence>
<organism evidence="2 3">
    <name type="scientific">Lasiosphaeria ovina</name>
    <dbReference type="NCBI Taxonomy" id="92902"/>
    <lineage>
        <taxon>Eukaryota</taxon>
        <taxon>Fungi</taxon>
        <taxon>Dikarya</taxon>
        <taxon>Ascomycota</taxon>
        <taxon>Pezizomycotina</taxon>
        <taxon>Sordariomycetes</taxon>
        <taxon>Sordariomycetidae</taxon>
        <taxon>Sordariales</taxon>
        <taxon>Lasiosphaeriaceae</taxon>
        <taxon>Lasiosphaeria</taxon>
    </lineage>
</organism>
<evidence type="ECO:0000313" key="2">
    <source>
        <dbReference type="EMBL" id="KAK3367039.1"/>
    </source>
</evidence>
<proteinExistence type="predicted"/>
<dbReference type="AlphaFoldDB" id="A0AAE0JZ64"/>
<reference evidence="2" key="2">
    <citation type="submission" date="2023-06" db="EMBL/GenBank/DDBJ databases">
        <authorList>
            <consortium name="Lawrence Berkeley National Laboratory"/>
            <person name="Haridas S."/>
            <person name="Hensen N."/>
            <person name="Bonometti L."/>
            <person name="Westerberg I."/>
            <person name="Brannstrom I.O."/>
            <person name="Guillou S."/>
            <person name="Cros-Aarteil S."/>
            <person name="Calhoun S."/>
            <person name="Kuo A."/>
            <person name="Mondo S."/>
            <person name="Pangilinan J."/>
            <person name="Riley R."/>
            <person name="Labutti K."/>
            <person name="Andreopoulos B."/>
            <person name="Lipzen A."/>
            <person name="Chen C."/>
            <person name="Yanf M."/>
            <person name="Daum C."/>
            <person name="Ng V."/>
            <person name="Clum A."/>
            <person name="Steindorff A."/>
            <person name="Ohm R."/>
            <person name="Martin F."/>
            <person name="Silar P."/>
            <person name="Natvig D."/>
            <person name="Lalanne C."/>
            <person name="Gautier V."/>
            <person name="Ament-Velasquez S.L."/>
            <person name="Kruys A."/>
            <person name="Hutchinson M.I."/>
            <person name="Powell A.J."/>
            <person name="Barry K."/>
            <person name="Miller A.N."/>
            <person name="Grigoriev I.V."/>
            <person name="Debuchy R."/>
            <person name="Gladieux P."/>
            <person name="Thoren M.H."/>
            <person name="Johannesson H."/>
        </authorList>
    </citation>
    <scope>NUCLEOTIDE SEQUENCE</scope>
    <source>
        <strain evidence="2">CBS 958.72</strain>
    </source>
</reference>
<comment type="caution">
    <text evidence="2">The sequence shown here is derived from an EMBL/GenBank/DDBJ whole genome shotgun (WGS) entry which is preliminary data.</text>
</comment>
<feature type="region of interest" description="Disordered" evidence="1">
    <location>
        <begin position="58"/>
        <end position="77"/>
    </location>
</feature>
<evidence type="ECO:0000256" key="1">
    <source>
        <dbReference type="SAM" id="MobiDB-lite"/>
    </source>
</evidence>
<accession>A0AAE0JZ64</accession>
<gene>
    <name evidence="2" type="ORF">B0T24DRAFT_634604</name>
</gene>
<keyword evidence="3" id="KW-1185">Reference proteome</keyword>
<dbReference type="Proteomes" id="UP001287356">
    <property type="component" value="Unassembled WGS sequence"/>
</dbReference>
<sequence length="77" mass="9038">MAIRRHMFGHFASALCQLTWRWILLSLATGFSRTGILLRRLPFWRLKEAVRYCLLLLPNPNNSRPDTLHRPKPPEQG</sequence>
<name>A0AAE0JZ64_9PEZI</name>
<dbReference type="EMBL" id="JAULSN010000007">
    <property type="protein sequence ID" value="KAK3367039.1"/>
    <property type="molecule type" value="Genomic_DNA"/>
</dbReference>
<reference evidence="2" key="1">
    <citation type="journal article" date="2023" name="Mol. Phylogenet. Evol.">
        <title>Genome-scale phylogeny and comparative genomics of the fungal order Sordariales.</title>
        <authorList>
            <person name="Hensen N."/>
            <person name="Bonometti L."/>
            <person name="Westerberg I."/>
            <person name="Brannstrom I.O."/>
            <person name="Guillou S."/>
            <person name="Cros-Aarteil S."/>
            <person name="Calhoun S."/>
            <person name="Haridas S."/>
            <person name="Kuo A."/>
            <person name="Mondo S."/>
            <person name="Pangilinan J."/>
            <person name="Riley R."/>
            <person name="LaButti K."/>
            <person name="Andreopoulos B."/>
            <person name="Lipzen A."/>
            <person name="Chen C."/>
            <person name="Yan M."/>
            <person name="Daum C."/>
            <person name="Ng V."/>
            <person name="Clum A."/>
            <person name="Steindorff A."/>
            <person name="Ohm R.A."/>
            <person name="Martin F."/>
            <person name="Silar P."/>
            <person name="Natvig D.O."/>
            <person name="Lalanne C."/>
            <person name="Gautier V."/>
            <person name="Ament-Velasquez S.L."/>
            <person name="Kruys A."/>
            <person name="Hutchinson M.I."/>
            <person name="Powell A.J."/>
            <person name="Barry K."/>
            <person name="Miller A.N."/>
            <person name="Grigoriev I.V."/>
            <person name="Debuchy R."/>
            <person name="Gladieux P."/>
            <person name="Hiltunen Thoren M."/>
            <person name="Johannesson H."/>
        </authorList>
    </citation>
    <scope>NUCLEOTIDE SEQUENCE</scope>
    <source>
        <strain evidence="2">CBS 958.72</strain>
    </source>
</reference>
<feature type="compositionally biased region" description="Basic and acidic residues" evidence="1">
    <location>
        <begin position="66"/>
        <end position="77"/>
    </location>
</feature>